<proteinExistence type="inferred from homology"/>
<dbReference type="HAMAP" id="MF_01633">
    <property type="entry name" value="QueC"/>
    <property type="match status" value="1"/>
</dbReference>
<dbReference type="GO" id="GO:0008270">
    <property type="term" value="F:zinc ion binding"/>
    <property type="evidence" value="ECO:0007669"/>
    <property type="project" value="UniProtKB-UniRule"/>
</dbReference>
<evidence type="ECO:0000256" key="15">
    <source>
        <dbReference type="HAMAP-Rule" id="MF_01633"/>
    </source>
</evidence>
<reference evidence="16 17" key="1">
    <citation type="submission" date="2019-12" db="EMBL/GenBank/DDBJ databases">
        <title>Sequence classification of anaerobic respiratory reductive dehalogenases: First we see many, then we see few.</title>
        <authorList>
            <person name="Molenda O."/>
            <person name="Puentes Jacome L.A."/>
            <person name="Cao X."/>
            <person name="Nesbo C.L."/>
            <person name="Tang S."/>
            <person name="Morson N."/>
            <person name="Patron J."/>
            <person name="Lomheim L."/>
            <person name="Wishart D.S."/>
            <person name="Edwards E.A."/>
        </authorList>
    </citation>
    <scope>NUCLEOTIDE SEQUENCE [LARGE SCALE GENOMIC DNA]</scope>
    <source>
        <strain evidence="16 17">12DCA</strain>
    </source>
</reference>
<comment type="subunit">
    <text evidence="15">Homodimer.</text>
</comment>
<dbReference type="InterPro" id="IPR018317">
    <property type="entry name" value="QueC"/>
</dbReference>
<dbReference type="GO" id="GO:0008616">
    <property type="term" value="P:tRNA queuosine(34) biosynthetic process"/>
    <property type="evidence" value="ECO:0007669"/>
    <property type="project" value="UniProtKB-UniRule"/>
</dbReference>
<comment type="pathway">
    <text evidence="1 15">Purine metabolism; 7-cyano-7-deazaguanine biosynthesis.</text>
</comment>
<evidence type="ECO:0000256" key="13">
    <source>
        <dbReference type="ARBA" id="ARBA00080406"/>
    </source>
</evidence>
<dbReference type="GO" id="GO:0005524">
    <property type="term" value="F:ATP binding"/>
    <property type="evidence" value="ECO:0007669"/>
    <property type="project" value="UniProtKB-UniRule"/>
</dbReference>
<name>A0A857DLN0_9FIRM</name>
<evidence type="ECO:0000256" key="1">
    <source>
        <dbReference type="ARBA" id="ARBA00005061"/>
    </source>
</evidence>
<evidence type="ECO:0000256" key="3">
    <source>
        <dbReference type="ARBA" id="ARBA00022723"/>
    </source>
</evidence>
<dbReference type="UniPathway" id="UPA00391"/>
<keyword evidence="2 15" id="KW-0436">Ligase</keyword>
<feature type="binding site" evidence="15">
    <location>
        <position position="189"/>
    </location>
    <ligand>
        <name>Zn(2+)</name>
        <dbReference type="ChEBI" id="CHEBI:29105"/>
    </ligand>
</feature>
<comment type="catalytic activity">
    <reaction evidence="10 15">
        <text>7-carboxy-7-carbaguanine + NH4(+) + 2 ATP = 7-cyano-7-carbaguanine + 2 AMP + 2 diphosphate + 2 H(+)</text>
        <dbReference type="Rhea" id="RHEA:27982"/>
        <dbReference type="ChEBI" id="CHEBI:15378"/>
        <dbReference type="ChEBI" id="CHEBI:28938"/>
        <dbReference type="ChEBI" id="CHEBI:30616"/>
        <dbReference type="ChEBI" id="CHEBI:33019"/>
        <dbReference type="ChEBI" id="CHEBI:45075"/>
        <dbReference type="ChEBI" id="CHEBI:61036"/>
        <dbReference type="ChEBI" id="CHEBI:456215"/>
        <dbReference type="EC" id="6.3.4.20"/>
    </reaction>
</comment>
<gene>
    <name evidence="15 16" type="primary">queC</name>
    <name evidence="16" type="ORF">GQ588_13825</name>
</gene>
<dbReference type="EC" id="6.3.4.20" evidence="9 15"/>
<feature type="binding site" evidence="15">
    <location>
        <position position="198"/>
    </location>
    <ligand>
        <name>Zn(2+)</name>
        <dbReference type="ChEBI" id="CHEBI:29105"/>
    </ligand>
</feature>
<evidence type="ECO:0000256" key="14">
    <source>
        <dbReference type="ARBA" id="ARBA00080941"/>
    </source>
</evidence>
<dbReference type="RefSeq" id="WP_158208603.1">
    <property type="nucleotide sequence ID" value="NZ_CP046996.1"/>
</dbReference>
<keyword evidence="6 15" id="KW-0862">Zinc</keyword>
<keyword evidence="7 15" id="KW-0067">ATP-binding</keyword>
<comment type="cofactor">
    <cofactor evidence="15">
        <name>Zn(2+)</name>
        <dbReference type="ChEBI" id="CHEBI:29105"/>
    </cofactor>
    <text evidence="15">Binds 1 zinc ion per subunit.</text>
</comment>
<comment type="similarity">
    <text evidence="8 15">Belongs to the QueC family.</text>
</comment>
<dbReference type="GO" id="GO:0016879">
    <property type="term" value="F:ligase activity, forming carbon-nitrogen bonds"/>
    <property type="evidence" value="ECO:0007669"/>
    <property type="project" value="UniProtKB-UniRule"/>
</dbReference>
<feature type="binding site" evidence="15">
    <location>
        <position position="204"/>
    </location>
    <ligand>
        <name>Zn(2+)</name>
        <dbReference type="ChEBI" id="CHEBI:29105"/>
    </ligand>
</feature>
<dbReference type="PANTHER" id="PTHR42914">
    <property type="entry name" value="7-CYANO-7-DEAZAGUANINE SYNTHASE"/>
    <property type="match status" value="1"/>
</dbReference>
<evidence type="ECO:0000313" key="16">
    <source>
        <dbReference type="EMBL" id="QHA01641.1"/>
    </source>
</evidence>
<evidence type="ECO:0000256" key="8">
    <source>
        <dbReference type="ARBA" id="ARBA00037993"/>
    </source>
</evidence>
<dbReference type="EMBL" id="CP046996">
    <property type="protein sequence ID" value="QHA01641.1"/>
    <property type="molecule type" value="Genomic_DNA"/>
</dbReference>
<feature type="binding site" evidence="15">
    <location>
        <position position="201"/>
    </location>
    <ligand>
        <name>Zn(2+)</name>
        <dbReference type="ChEBI" id="CHEBI:29105"/>
    </ligand>
</feature>
<evidence type="ECO:0000256" key="6">
    <source>
        <dbReference type="ARBA" id="ARBA00022833"/>
    </source>
</evidence>
<dbReference type="FunFam" id="3.40.50.620:FF:000017">
    <property type="entry name" value="7-cyano-7-deazaguanine synthase"/>
    <property type="match status" value="1"/>
</dbReference>
<evidence type="ECO:0000256" key="11">
    <source>
        <dbReference type="ARBA" id="ARBA00069440"/>
    </source>
</evidence>
<protein>
    <recommendedName>
        <fullName evidence="11 15">7-cyano-7-deazaguanine synthase</fullName>
        <ecNumber evidence="9 15">6.3.4.20</ecNumber>
    </recommendedName>
    <alternativeName>
        <fullName evidence="14 15">7-cyano-7-carbaguanine synthase</fullName>
    </alternativeName>
    <alternativeName>
        <fullName evidence="13 15">PreQ(0) synthase</fullName>
    </alternativeName>
    <alternativeName>
        <fullName evidence="12 15">Queuosine biosynthesis protein QueC</fullName>
    </alternativeName>
</protein>
<keyword evidence="3 15" id="KW-0479">Metal-binding</keyword>
<dbReference type="Gene3D" id="3.40.50.620">
    <property type="entry name" value="HUPs"/>
    <property type="match status" value="1"/>
</dbReference>
<evidence type="ECO:0000256" key="2">
    <source>
        <dbReference type="ARBA" id="ARBA00022598"/>
    </source>
</evidence>
<dbReference type="NCBIfam" id="TIGR00364">
    <property type="entry name" value="7-cyano-7-deazaguanine synthase QueC"/>
    <property type="match status" value="1"/>
</dbReference>
<evidence type="ECO:0000256" key="12">
    <source>
        <dbReference type="ARBA" id="ARBA00076159"/>
    </source>
</evidence>
<evidence type="ECO:0000256" key="5">
    <source>
        <dbReference type="ARBA" id="ARBA00022785"/>
    </source>
</evidence>
<evidence type="ECO:0000256" key="9">
    <source>
        <dbReference type="ARBA" id="ARBA00039149"/>
    </source>
</evidence>
<evidence type="ECO:0000256" key="7">
    <source>
        <dbReference type="ARBA" id="ARBA00022840"/>
    </source>
</evidence>
<dbReference type="PIRSF" id="PIRSF006293">
    <property type="entry name" value="ExsB"/>
    <property type="match status" value="1"/>
</dbReference>
<evidence type="ECO:0000313" key="17">
    <source>
        <dbReference type="Proteomes" id="UP000430508"/>
    </source>
</evidence>
<dbReference type="SUPFAM" id="SSF52402">
    <property type="entry name" value="Adenine nucleotide alpha hydrolases-like"/>
    <property type="match status" value="1"/>
</dbReference>
<dbReference type="InterPro" id="IPR014729">
    <property type="entry name" value="Rossmann-like_a/b/a_fold"/>
</dbReference>
<keyword evidence="4 15" id="KW-0547">Nucleotide-binding</keyword>
<dbReference type="AlphaFoldDB" id="A0A857DLN0"/>
<sequence length="238" mass="27195">MQKNEKALVVFSGGQDSTTCLFWARQLFAEVIALSFDYGQKHRLELDCAREICAKHQIEHHLLDLGLLNQLAPNSLTRPEIEVEKNLPDDRLPNTFVDGRNMLFLSFAAVFAKQRGIRHLITGVSQSDYSGYPDCRDIFVKSLNVTLNLAMDYEFVIHTPLMWIDKAETWKLADDLGVLPIIQEETLTCYNGIKGDGCGECPACLLRRKGYQRYCSKESNHTFENQEIDHINEHKDKS</sequence>
<comment type="function">
    <text evidence="15">Catalyzes the ATP-dependent conversion of 7-carboxy-7-deazaguanine (CDG) to 7-cyano-7-deazaguanine (preQ(0)).</text>
</comment>
<feature type="binding site" evidence="15">
    <location>
        <begin position="11"/>
        <end position="21"/>
    </location>
    <ligand>
        <name>ATP</name>
        <dbReference type="ChEBI" id="CHEBI:30616"/>
    </ligand>
</feature>
<dbReference type="PANTHER" id="PTHR42914:SF1">
    <property type="entry name" value="7-CYANO-7-DEAZAGUANINE SYNTHASE"/>
    <property type="match status" value="1"/>
</dbReference>
<dbReference type="Pfam" id="PF06508">
    <property type="entry name" value="QueC"/>
    <property type="match status" value="1"/>
</dbReference>
<organism evidence="16 17">
    <name type="scientific">Dehalobacter restrictus</name>
    <dbReference type="NCBI Taxonomy" id="55583"/>
    <lineage>
        <taxon>Bacteria</taxon>
        <taxon>Bacillati</taxon>
        <taxon>Bacillota</taxon>
        <taxon>Clostridia</taxon>
        <taxon>Eubacteriales</taxon>
        <taxon>Desulfitobacteriaceae</taxon>
        <taxon>Dehalobacter</taxon>
    </lineage>
</organism>
<dbReference type="CDD" id="cd01995">
    <property type="entry name" value="QueC-like"/>
    <property type="match status" value="1"/>
</dbReference>
<dbReference type="Proteomes" id="UP000430508">
    <property type="component" value="Chromosome"/>
</dbReference>
<keyword evidence="5 15" id="KW-0671">Queuosine biosynthesis</keyword>
<accession>A0A857DLN0</accession>
<evidence type="ECO:0000256" key="10">
    <source>
        <dbReference type="ARBA" id="ARBA00047890"/>
    </source>
</evidence>
<evidence type="ECO:0000256" key="4">
    <source>
        <dbReference type="ARBA" id="ARBA00022741"/>
    </source>
</evidence>